<dbReference type="AlphaFoldDB" id="A0A3B1DKI6"/>
<feature type="domain" description="HD/PDEase" evidence="1">
    <location>
        <begin position="63"/>
        <end position="202"/>
    </location>
</feature>
<dbReference type="GO" id="GO:0006203">
    <property type="term" value="P:dGTP catabolic process"/>
    <property type="evidence" value="ECO:0007669"/>
    <property type="project" value="TreeGrafter"/>
</dbReference>
<dbReference type="Gene3D" id="1.10.3210.10">
    <property type="entry name" value="Hypothetical protein af1432"/>
    <property type="match status" value="1"/>
</dbReference>
<dbReference type="InterPro" id="IPR006674">
    <property type="entry name" value="HD_domain"/>
</dbReference>
<dbReference type="SUPFAM" id="SSF109604">
    <property type="entry name" value="HD-domain/PDEase-like"/>
    <property type="match status" value="1"/>
</dbReference>
<reference evidence="2" key="1">
    <citation type="submission" date="2018-06" db="EMBL/GenBank/DDBJ databases">
        <authorList>
            <person name="Zhirakovskaya E."/>
        </authorList>
    </citation>
    <scope>NUCLEOTIDE SEQUENCE</scope>
</reference>
<accession>A0A3B1DKI6</accession>
<dbReference type="InterPro" id="IPR045509">
    <property type="entry name" value="HD_assoc_2"/>
</dbReference>
<dbReference type="SMART" id="SM00471">
    <property type="entry name" value="HDc"/>
    <property type="match status" value="1"/>
</dbReference>
<evidence type="ECO:0000259" key="1">
    <source>
        <dbReference type="SMART" id="SM00471"/>
    </source>
</evidence>
<dbReference type="Pfam" id="PF01966">
    <property type="entry name" value="HD"/>
    <property type="match status" value="1"/>
</dbReference>
<name>A0A3B1DKI6_9ZZZZ</name>
<organism evidence="2">
    <name type="scientific">hydrothermal vent metagenome</name>
    <dbReference type="NCBI Taxonomy" id="652676"/>
    <lineage>
        <taxon>unclassified sequences</taxon>
        <taxon>metagenomes</taxon>
        <taxon>ecological metagenomes</taxon>
    </lineage>
</organism>
<dbReference type="EMBL" id="UOGL01000112">
    <property type="protein sequence ID" value="VAX37293.1"/>
    <property type="molecule type" value="Genomic_DNA"/>
</dbReference>
<dbReference type="GO" id="GO:0008832">
    <property type="term" value="F:dGTPase activity"/>
    <property type="evidence" value="ECO:0007669"/>
    <property type="project" value="TreeGrafter"/>
</dbReference>
<sequence length="442" mass="50329">MNHPLLDIPELLNLQSGEGIIRIPSGQDVPFTSRVQALVDTTEFQRLRHVTQLGLTSLVYPGATHTRFEHALGVYHNALRYLWQLGKDPRFCDIIDQHFAEVLIVSSLLHDLGHWPFCHPIEDMALGNLPPHEEFAAQFLSPQSELSQVLQTEWNVEPAEVLDVLVKKSDSPPMRLLRSILSGPIDIDKMDYLERDSLHCGVPYGRNYDKNRLMQSLVLNEAGDGLAITNKGKTAAEMMVFARYVMFSEVYWHHTVRSATSMFARGFYDLHQNMDLQQFFLKTEEETIATLRTEAAGKPCERLIEGIFGSRRSIYKRVAEFSVYQHPVSHQQLAGKPYHYLVGCAEKLAQKLSSLTGESIEGTDLLFDAPPPDREVEFKVDIYFPKENIYRTLGEVSPVVDALAREQFDDYVKRVRIFAHPRLIESIDSVVDFPALLNSIFD</sequence>
<proteinExistence type="predicted"/>
<evidence type="ECO:0000313" key="2">
    <source>
        <dbReference type="EMBL" id="VAX37293.1"/>
    </source>
</evidence>
<protein>
    <submittedName>
        <fullName evidence="2">DNTP triphosphohydrolase, broad substrate specificity</fullName>
    </submittedName>
</protein>
<keyword evidence="2" id="KW-0378">Hydrolase</keyword>
<dbReference type="InterPro" id="IPR050135">
    <property type="entry name" value="dGTPase-like"/>
</dbReference>
<dbReference type="Pfam" id="PF19276">
    <property type="entry name" value="HD_assoc_2"/>
    <property type="match status" value="1"/>
</dbReference>
<dbReference type="InterPro" id="IPR003607">
    <property type="entry name" value="HD/PDEase_dom"/>
</dbReference>
<dbReference type="CDD" id="cd00077">
    <property type="entry name" value="HDc"/>
    <property type="match status" value="1"/>
</dbReference>
<dbReference type="PANTHER" id="PTHR11373:SF4">
    <property type="entry name" value="DEOXYNUCLEOSIDE TRIPHOSPHATE TRIPHOSPHOHYDROLASE SAMHD1"/>
    <property type="match status" value="1"/>
</dbReference>
<dbReference type="PANTHER" id="PTHR11373">
    <property type="entry name" value="DEOXYNUCLEOSIDE TRIPHOSPHATE TRIPHOSPHOHYDROLASE"/>
    <property type="match status" value="1"/>
</dbReference>
<gene>
    <name evidence="2" type="ORF">MNBD_PLANCTO02-1294</name>
</gene>